<evidence type="ECO:0000256" key="3">
    <source>
        <dbReference type="SAM" id="SignalP"/>
    </source>
</evidence>
<keyword evidence="3" id="KW-0732">Signal</keyword>
<dbReference type="EMBL" id="CP062983">
    <property type="protein sequence ID" value="QPC82084.1"/>
    <property type="molecule type" value="Genomic_DNA"/>
</dbReference>
<dbReference type="PANTHER" id="PTHR13887">
    <property type="entry name" value="GLUTATHIONE S-TRANSFERASE KAPPA"/>
    <property type="match status" value="1"/>
</dbReference>
<organism evidence="5 6">
    <name type="scientific">Phototrophicus methaneseepsis</name>
    <dbReference type="NCBI Taxonomy" id="2710758"/>
    <lineage>
        <taxon>Bacteria</taxon>
        <taxon>Bacillati</taxon>
        <taxon>Chloroflexota</taxon>
        <taxon>Candidatus Thermofontia</taxon>
        <taxon>Phototrophicales</taxon>
        <taxon>Phototrophicaceae</taxon>
        <taxon>Phototrophicus</taxon>
    </lineage>
</organism>
<dbReference type="Proteomes" id="UP000594468">
    <property type="component" value="Chromosome"/>
</dbReference>
<evidence type="ECO:0000256" key="2">
    <source>
        <dbReference type="SAM" id="MobiDB-lite"/>
    </source>
</evidence>
<dbReference type="PANTHER" id="PTHR13887:SF56">
    <property type="entry name" value="THIOREDOXIN-LIKE REDUCTASE RV2466C"/>
    <property type="match status" value="1"/>
</dbReference>
<feature type="signal peptide" evidence="3">
    <location>
        <begin position="1"/>
        <end position="23"/>
    </location>
</feature>
<accession>A0A7S8E831</accession>
<feature type="domain" description="Thioredoxin-like fold" evidence="4">
    <location>
        <begin position="252"/>
        <end position="405"/>
    </location>
</feature>
<reference evidence="5 6" key="1">
    <citation type="submission" date="2020-02" db="EMBL/GenBank/DDBJ databases">
        <authorList>
            <person name="Zheng R.K."/>
            <person name="Sun C.M."/>
        </authorList>
    </citation>
    <scope>NUCLEOTIDE SEQUENCE [LARGE SCALE GENOMIC DNA]</scope>
    <source>
        <strain evidence="6">rifampicinis</strain>
    </source>
</reference>
<dbReference type="InterPro" id="IPR012336">
    <property type="entry name" value="Thioredoxin-like_fold"/>
</dbReference>
<name>A0A7S8E831_9CHLR</name>
<dbReference type="SUPFAM" id="SSF52833">
    <property type="entry name" value="Thioredoxin-like"/>
    <property type="match status" value="1"/>
</dbReference>
<feature type="chain" id="PRO_5032449837" evidence="3">
    <location>
        <begin position="24"/>
        <end position="463"/>
    </location>
</feature>
<feature type="region of interest" description="Disordered" evidence="2">
    <location>
        <begin position="426"/>
        <end position="463"/>
    </location>
</feature>
<evidence type="ECO:0000256" key="1">
    <source>
        <dbReference type="ARBA" id="ARBA00005791"/>
    </source>
</evidence>
<dbReference type="AlphaFoldDB" id="A0A7S8E831"/>
<dbReference type="RefSeq" id="WP_195170153.1">
    <property type="nucleotide sequence ID" value="NZ_CP062983.1"/>
</dbReference>
<keyword evidence="6" id="KW-1185">Reference proteome</keyword>
<evidence type="ECO:0000259" key="4">
    <source>
        <dbReference type="Pfam" id="PF13462"/>
    </source>
</evidence>
<dbReference type="Gene3D" id="3.40.30.10">
    <property type="entry name" value="Glutaredoxin"/>
    <property type="match status" value="1"/>
</dbReference>
<feature type="region of interest" description="Disordered" evidence="2">
    <location>
        <begin position="44"/>
        <end position="74"/>
    </location>
</feature>
<proteinExistence type="inferred from homology"/>
<dbReference type="KEGG" id="pmet:G4Y79_20740"/>
<evidence type="ECO:0000313" key="6">
    <source>
        <dbReference type="Proteomes" id="UP000594468"/>
    </source>
</evidence>
<feature type="compositionally biased region" description="Acidic residues" evidence="2">
    <location>
        <begin position="427"/>
        <end position="463"/>
    </location>
</feature>
<sequence>MRKLTISLLIAAIALMGILPISAQDTATPTDAPTDEAAEVATEEVTEEAMEEATEEATVDETTDETTDEATEEDGSIVVNELGLTLPEEWGAIIDSEGYVLVADFNVDVVLDEAAAAGEDPVIPENPLVMRLIMAGIPASEEPQTVIDLVKQFTGVPEDGPAVEEVEVDGITFGRINASDTESGVYILGRYLADDLFLLASLVGPIDVVEAKYETALDVYLNAEPALQPMIPEEAELAALYSEIPQSTTEEGYPVLGDPEAEAKVTEIGSFACSACKVFHDQVYPELLDRIIAGEVVLTYVPIASTGSYPNGVYAAEVALCAGQQGQFWPVFDALYAAQAHGGTAFIPSRVEQAVDVLGLDKDAFDTCIAEGQMSEVVETAEQFALGVPGYTGTPALIVNDELLEGFAPVILNAAIDEALGIAPAEEATEEVTEEASDETAAEATEEVSEEATVEATEESTDD</sequence>
<protein>
    <submittedName>
        <fullName evidence="5">Thioredoxin domain-containing protein</fullName>
    </submittedName>
</protein>
<gene>
    <name evidence="5" type="ORF">G4Y79_20740</name>
</gene>
<dbReference type="Pfam" id="PF13462">
    <property type="entry name" value="Thioredoxin_4"/>
    <property type="match status" value="1"/>
</dbReference>
<evidence type="ECO:0000313" key="5">
    <source>
        <dbReference type="EMBL" id="QPC82084.1"/>
    </source>
</evidence>
<comment type="similarity">
    <text evidence="1">Belongs to the thioredoxin family. DsbA subfamily.</text>
</comment>
<dbReference type="InterPro" id="IPR036249">
    <property type="entry name" value="Thioredoxin-like_sf"/>
</dbReference>